<dbReference type="PANTHER" id="PTHR20941">
    <property type="entry name" value="FOLATE SYNTHESIS PROTEINS"/>
    <property type="match status" value="1"/>
</dbReference>
<keyword evidence="8 12" id="KW-0479">Metal-binding</keyword>
<sequence length="269" mass="27872">MTLIMGIVNVTPDSFSDGGRYLDADAAVAHGRALRAAGADLLDVGGESTRPGAARVDPDIERARVLPVVAALAADGAVVSIDTMNAATARAAVDAGARIVNDVSGGLADADMLPVVAASGADVVLQHWRGRSADMYADADYGDVARDLTVELGNRIRTAAAAGISPDRVILDPGIGFGKRGPQNWQALRGLDRIVALGPRVLVGTSRKRFLAEALDSDPAAVSRERRDLATAVTSVLAAQAGAWAVRVHDVAATRDALRIARAWREGGE</sequence>
<dbReference type="PROSITE" id="PS00793">
    <property type="entry name" value="DHPS_2"/>
    <property type="match status" value="1"/>
</dbReference>
<evidence type="ECO:0000256" key="8">
    <source>
        <dbReference type="ARBA" id="ARBA00022723"/>
    </source>
</evidence>
<dbReference type="InterPro" id="IPR011005">
    <property type="entry name" value="Dihydropteroate_synth-like_sf"/>
</dbReference>
<comment type="catalytic activity">
    <reaction evidence="1">
        <text>(7,8-dihydropterin-6-yl)methyl diphosphate + 4-aminobenzoate = 7,8-dihydropteroate + diphosphate</text>
        <dbReference type="Rhea" id="RHEA:19949"/>
        <dbReference type="ChEBI" id="CHEBI:17836"/>
        <dbReference type="ChEBI" id="CHEBI:17839"/>
        <dbReference type="ChEBI" id="CHEBI:33019"/>
        <dbReference type="ChEBI" id="CHEBI:72950"/>
        <dbReference type="EC" id="2.5.1.15"/>
    </reaction>
</comment>
<evidence type="ECO:0000256" key="1">
    <source>
        <dbReference type="ARBA" id="ARBA00000012"/>
    </source>
</evidence>
<evidence type="ECO:0000256" key="7">
    <source>
        <dbReference type="ARBA" id="ARBA00022679"/>
    </source>
</evidence>
<dbReference type="GO" id="GO:0004156">
    <property type="term" value="F:dihydropteroate synthase activity"/>
    <property type="evidence" value="ECO:0007669"/>
    <property type="project" value="UniProtKB-EC"/>
</dbReference>
<reference evidence="14 15" key="1">
    <citation type="submission" date="2016-12" db="EMBL/GenBank/DDBJ databases">
        <title>Complete genome sequence of Microbacterium aurum KACC 15219.</title>
        <authorList>
            <person name="Jung Y."/>
            <person name="Shin J.-H."/>
            <person name="Lee Y.-J."/>
            <person name="Yi H."/>
            <person name="Bahn Y.-S."/>
            <person name="Kim J.F."/>
            <person name="Lee D.-W."/>
        </authorList>
    </citation>
    <scope>NUCLEOTIDE SEQUENCE [LARGE SCALE GENOMIC DNA]</scope>
    <source>
        <strain evidence="14 15">KACC 15219</strain>
    </source>
</reference>
<comment type="similarity">
    <text evidence="4 12">Belongs to the DHPS family.</text>
</comment>
<protein>
    <recommendedName>
        <fullName evidence="6 12">Dihydropteroate synthase</fullName>
        <shortName evidence="12">DHPS</shortName>
        <ecNumber evidence="5 12">2.5.1.15</ecNumber>
    </recommendedName>
    <alternativeName>
        <fullName evidence="11 12">Dihydropteroate pyrophosphorylase</fullName>
    </alternativeName>
</protein>
<evidence type="ECO:0000259" key="13">
    <source>
        <dbReference type="PROSITE" id="PS50972"/>
    </source>
</evidence>
<dbReference type="GO" id="GO:0046872">
    <property type="term" value="F:metal ion binding"/>
    <property type="evidence" value="ECO:0007669"/>
    <property type="project" value="UniProtKB-KW"/>
</dbReference>
<dbReference type="AlphaFoldDB" id="A0A1P8UBE4"/>
<dbReference type="SUPFAM" id="SSF51717">
    <property type="entry name" value="Dihydropteroate synthetase-like"/>
    <property type="match status" value="1"/>
</dbReference>
<keyword evidence="9 12" id="KW-0460">Magnesium</keyword>
<dbReference type="RefSeq" id="WP_076691806.1">
    <property type="nucleotide sequence ID" value="NZ_CP018762.1"/>
</dbReference>
<dbReference type="OrthoDB" id="9811744at2"/>
<evidence type="ECO:0000256" key="3">
    <source>
        <dbReference type="ARBA" id="ARBA00004763"/>
    </source>
</evidence>
<dbReference type="InterPro" id="IPR000489">
    <property type="entry name" value="Pterin-binding_dom"/>
</dbReference>
<evidence type="ECO:0000313" key="15">
    <source>
        <dbReference type="Proteomes" id="UP000187185"/>
    </source>
</evidence>
<feature type="domain" description="Pterin-binding" evidence="13">
    <location>
        <begin position="2"/>
        <end position="259"/>
    </location>
</feature>
<dbReference type="GO" id="GO:0046654">
    <property type="term" value="P:tetrahydrofolate biosynthetic process"/>
    <property type="evidence" value="ECO:0007669"/>
    <property type="project" value="UniProtKB-UniPathway"/>
</dbReference>
<proteinExistence type="inferred from homology"/>
<evidence type="ECO:0000256" key="10">
    <source>
        <dbReference type="ARBA" id="ARBA00022909"/>
    </source>
</evidence>
<keyword evidence="10 12" id="KW-0289">Folate biosynthesis</keyword>
<dbReference type="Proteomes" id="UP000187185">
    <property type="component" value="Chromosome"/>
</dbReference>
<dbReference type="UniPathway" id="UPA00077">
    <property type="reaction ID" value="UER00156"/>
</dbReference>
<comment type="cofactor">
    <cofactor evidence="2 12">
        <name>Mg(2+)</name>
        <dbReference type="ChEBI" id="CHEBI:18420"/>
    </cofactor>
</comment>
<evidence type="ECO:0000256" key="2">
    <source>
        <dbReference type="ARBA" id="ARBA00001946"/>
    </source>
</evidence>
<keyword evidence="15" id="KW-1185">Reference proteome</keyword>
<evidence type="ECO:0000256" key="5">
    <source>
        <dbReference type="ARBA" id="ARBA00012458"/>
    </source>
</evidence>
<dbReference type="NCBIfam" id="TIGR01496">
    <property type="entry name" value="DHPS"/>
    <property type="match status" value="1"/>
</dbReference>
<accession>A0A1P8UBE4</accession>
<dbReference type="KEGG" id="maur:BOH66_15185"/>
<evidence type="ECO:0000256" key="6">
    <source>
        <dbReference type="ARBA" id="ARBA00016919"/>
    </source>
</evidence>
<name>A0A1P8UBE4_9MICO</name>
<dbReference type="PANTHER" id="PTHR20941:SF1">
    <property type="entry name" value="FOLIC ACID SYNTHESIS PROTEIN FOL1"/>
    <property type="match status" value="1"/>
</dbReference>
<comment type="function">
    <text evidence="12">Catalyzes the condensation of para-aminobenzoate (pABA) with 6-hydroxymethyl-7,8-dihydropterin diphosphate (DHPt-PP) to form 7,8-dihydropteroate (H2Pte), the immediate precursor of folate derivatives.</text>
</comment>
<evidence type="ECO:0000313" key="14">
    <source>
        <dbReference type="EMBL" id="APZ35438.1"/>
    </source>
</evidence>
<gene>
    <name evidence="14" type="ORF">BOH66_15185</name>
</gene>
<keyword evidence="7 12" id="KW-0808">Transferase</keyword>
<dbReference type="Gene3D" id="3.20.20.20">
    <property type="entry name" value="Dihydropteroate synthase-like"/>
    <property type="match status" value="1"/>
</dbReference>
<organism evidence="14 15">
    <name type="scientific">Microbacterium aurum</name>
    <dbReference type="NCBI Taxonomy" id="36805"/>
    <lineage>
        <taxon>Bacteria</taxon>
        <taxon>Bacillati</taxon>
        <taxon>Actinomycetota</taxon>
        <taxon>Actinomycetes</taxon>
        <taxon>Micrococcales</taxon>
        <taxon>Microbacteriaceae</taxon>
        <taxon>Microbacterium</taxon>
    </lineage>
</organism>
<dbReference type="GO" id="GO:0005829">
    <property type="term" value="C:cytosol"/>
    <property type="evidence" value="ECO:0007669"/>
    <property type="project" value="TreeGrafter"/>
</dbReference>
<dbReference type="GO" id="GO:0046656">
    <property type="term" value="P:folic acid biosynthetic process"/>
    <property type="evidence" value="ECO:0007669"/>
    <property type="project" value="UniProtKB-KW"/>
</dbReference>
<dbReference type="STRING" id="36805.BOH66_15185"/>
<evidence type="ECO:0000256" key="4">
    <source>
        <dbReference type="ARBA" id="ARBA00009503"/>
    </source>
</evidence>
<dbReference type="EC" id="2.5.1.15" evidence="5 12"/>
<dbReference type="EMBL" id="CP018762">
    <property type="protein sequence ID" value="APZ35438.1"/>
    <property type="molecule type" value="Genomic_DNA"/>
</dbReference>
<dbReference type="CDD" id="cd00739">
    <property type="entry name" value="DHPS"/>
    <property type="match status" value="1"/>
</dbReference>
<dbReference type="InterPro" id="IPR045031">
    <property type="entry name" value="DHP_synth-like"/>
</dbReference>
<dbReference type="Pfam" id="PF00809">
    <property type="entry name" value="Pterin_bind"/>
    <property type="match status" value="1"/>
</dbReference>
<evidence type="ECO:0000256" key="9">
    <source>
        <dbReference type="ARBA" id="ARBA00022842"/>
    </source>
</evidence>
<dbReference type="PROSITE" id="PS50972">
    <property type="entry name" value="PTERIN_BINDING"/>
    <property type="match status" value="1"/>
</dbReference>
<dbReference type="FunFam" id="3.20.20.20:FF:000006">
    <property type="entry name" value="Dihydropteroate synthase"/>
    <property type="match status" value="1"/>
</dbReference>
<comment type="pathway">
    <text evidence="3 12">Cofactor biosynthesis; tetrahydrofolate biosynthesis; 7,8-dihydrofolate from 2-amino-4-hydroxy-6-hydroxymethyl-7,8-dihydropteridine diphosphate and 4-aminobenzoate: step 1/2.</text>
</comment>
<evidence type="ECO:0000256" key="12">
    <source>
        <dbReference type="RuleBase" id="RU361205"/>
    </source>
</evidence>
<evidence type="ECO:0000256" key="11">
    <source>
        <dbReference type="ARBA" id="ARBA00030193"/>
    </source>
</evidence>
<dbReference type="PROSITE" id="PS00792">
    <property type="entry name" value="DHPS_1"/>
    <property type="match status" value="1"/>
</dbReference>
<dbReference type="InterPro" id="IPR006390">
    <property type="entry name" value="DHP_synth_dom"/>
</dbReference>